<dbReference type="Pfam" id="PF20013">
    <property type="entry name" value="GAP1-N2"/>
    <property type="match status" value="1"/>
</dbReference>
<proteinExistence type="predicted"/>
<dbReference type="EMBL" id="UPHQ01000306">
    <property type="protein sequence ID" value="VBA45808.1"/>
    <property type="molecule type" value="Genomic_DNA"/>
</dbReference>
<keyword evidence="4" id="KW-1185">Reference proteome</keyword>
<sequence length="832" mass="87759">MSARYGQLTYTCFDRAGSAGGWQIKQTSGDLSASETQWLLTGIRTAFRPVDALPDYPTQQQLEAAPRRLAYRRWAEDAAGYWHSAPAGVDSTGRPGNVFAHILLDREPESSPRLRPIQRWRSPSWLWPYGAAAVGRAVLPSEAPGAGQVVTKDSVIAFALDSTTWRLAILLGLLDAVAAALAGGIPVVLGVESAESAAQWIGLVSFLMSVGTAGTLNFSTFDRADQLGPALVAGQHLAAVPVTDLTGLPADMLAIDETATLSLGELGGQPHLTAAGQEIEVTAWSVLAQEALLDPRSARAVLDDLDRYAAQTDDRGLHPAWPLAVTIAADDTFAAAHPEAHAVIAAHSPGGLNPDSRVGRLVDEAVSALVGNTTADAWQVASQHLPGAAGEYAELTYLCRALSDDTWLDQIGPIPTNPHTYRDRPVPAQLAAALGPALERARIRGAQGVLKLADLLMRAGIDDDRLTGALVEDVAPQFADPYAGPTLARRFSHRLGAETRVAVAAATLRTAGHCDGETPVHDAVLDWFAEGCVMPTPEELVDVQPWDATWTRAAVCGIRAERSAGTESATEVDPFAQLWWLAASGSSRRDDVAAARVWNPAHLLAAGGGGLGGAALLPTLMGAPDSEELARLADEVLAVNSDELAVACAALRRVDLASWVRRGYLDSQYQPCAPLWDAALTKVPAHYVHLDFAVRLTSVAAVAVIAGKQRPARVGTLAADPDVAAAAADEVVALVEDHIVTATALLAASLLRADAANTDAVDSVLADAAAAVAAAGHLSDDDEEAVLTAMVQMAGNNREVTPSRRYRKLVHAMLAQRAEARPPIATRIWRNR</sequence>
<gene>
    <name evidence="3" type="ORF">LAUMK13_05536</name>
</gene>
<protein>
    <submittedName>
        <fullName evidence="3">Uncharacterized protein</fullName>
    </submittedName>
</protein>
<dbReference type="Pfam" id="PF20014">
    <property type="entry name" value="GAP1-M"/>
    <property type="match status" value="1"/>
</dbReference>
<evidence type="ECO:0000259" key="2">
    <source>
        <dbReference type="Pfam" id="PF20014"/>
    </source>
</evidence>
<dbReference type="InterPro" id="IPR045401">
    <property type="entry name" value="GAP1-M"/>
</dbReference>
<feature type="domain" description="GTPase-associated protein 1 N-terminal" evidence="1">
    <location>
        <begin position="6"/>
        <end position="133"/>
    </location>
</feature>
<evidence type="ECO:0000313" key="3">
    <source>
        <dbReference type="EMBL" id="VBA45808.1"/>
    </source>
</evidence>
<dbReference type="AlphaFoldDB" id="A0A498QFX8"/>
<dbReference type="Proteomes" id="UP000267289">
    <property type="component" value="Unassembled WGS sequence"/>
</dbReference>
<feature type="domain" description="GTPase-associated protein 1 middle" evidence="2">
    <location>
        <begin position="169"/>
        <end position="245"/>
    </location>
</feature>
<dbReference type="InterPro" id="IPR045402">
    <property type="entry name" value="GAP1-N2"/>
</dbReference>
<accession>A0A498QFX8</accession>
<name>A0A498QFX8_9MYCO</name>
<reference evidence="3 4" key="1">
    <citation type="submission" date="2018-09" db="EMBL/GenBank/DDBJ databases">
        <authorList>
            <person name="Tagini F."/>
        </authorList>
    </citation>
    <scope>NUCLEOTIDE SEQUENCE [LARGE SCALE GENOMIC DNA]</scope>
    <source>
        <strain evidence="3 4">MK13</strain>
    </source>
</reference>
<evidence type="ECO:0000259" key="1">
    <source>
        <dbReference type="Pfam" id="PF20013"/>
    </source>
</evidence>
<organism evidence="3 4">
    <name type="scientific">Mycobacterium innocens</name>
    <dbReference type="NCBI Taxonomy" id="2341083"/>
    <lineage>
        <taxon>Bacteria</taxon>
        <taxon>Bacillati</taxon>
        <taxon>Actinomycetota</taxon>
        <taxon>Actinomycetes</taxon>
        <taxon>Mycobacteriales</taxon>
        <taxon>Mycobacteriaceae</taxon>
        <taxon>Mycobacterium</taxon>
    </lineage>
</organism>
<dbReference type="RefSeq" id="WP_075544871.1">
    <property type="nucleotide sequence ID" value="NZ_UPHQ01000306.1"/>
</dbReference>
<evidence type="ECO:0000313" key="4">
    <source>
        <dbReference type="Proteomes" id="UP000267289"/>
    </source>
</evidence>
<dbReference type="OrthoDB" id="3250392at2"/>